<feature type="transmembrane region" description="Helical" evidence="4">
    <location>
        <begin position="33"/>
        <end position="53"/>
    </location>
</feature>
<dbReference type="SUPFAM" id="SSF56601">
    <property type="entry name" value="beta-lactamase/transpeptidase-like"/>
    <property type="match status" value="1"/>
</dbReference>
<dbReference type="Pfam" id="PF03717">
    <property type="entry name" value="PBP_dimer"/>
    <property type="match status" value="1"/>
</dbReference>
<dbReference type="SUPFAM" id="SSF56519">
    <property type="entry name" value="Penicillin binding protein dimerisation domain"/>
    <property type="match status" value="1"/>
</dbReference>
<dbReference type="Gene3D" id="3.30.450.330">
    <property type="match status" value="1"/>
</dbReference>
<dbReference type="RefSeq" id="WP_148698112.1">
    <property type="nucleotide sequence ID" value="NZ_CP017834.1"/>
</dbReference>
<evidence type="ECO:0000256" key="1">
    <source>
        <dbReference type="ARBA" id="ARBA00004370"/>
    </source>
</evidence>
<feature type="domain" description="Penicillin-binding protein transpeptidase" evidence="5">
    <location>
        <begin position="270"/>
        <end position="568"/>
    </location>
</feature>
<dbReference type="GO" id="GO:0071555">
    <property type="term" value="P:cell wall organization"/>
    <property type="evidence" value="ECO:0007669"/>
    <property type="project" value="TreeGrafter"/>
</dbReference>
<dbReference type="Gene3D" id="3.40.710.10">
    <property type="entry name" value="DD-peptidase/beta-lactamase superfamily"/>
    <property type="match status" value="1"/>
</dbReference>
<evidence type="ECO:0008006" key="9">
    <source>
        <dbReference type="Google" id="ProtNLM"/>
    </source>
</evidence>
<evidence type="ECO:0000256" key="4">
    <source>
        <dbReference type="SAM" id="Phobius"/>
    </source>
</evidence>
<name>A0A1L4D2D1_9BACT</name>
<organism evidence="7 8">
    <name type="scientific">Silvanigrella aquatica</name>
    <dbReference type="NCBI Taxonomy" id="1915309"/>
    <lineage>
        <taxon>Bacteria</taxon>
        <taxon>Pseudomonadati</taxon>
        <taxon>Bdellovibrionota</taxon>
        <taxon>Oligoflexia</taxon>
        <taxon>Silvanigrellales</taxon>
        <taxon>Silvanigrellaceae</taxon>
        <taxon>Silvanigrella</taxon>
    </lineage>
</organism>
<keyword evidence="2" id="KW-0645">Protease</keyword>
<keyword evidence="8" id="KW-1185">Reference proteome</keyword>
<dbReference type="Gene3D" id="3.90.1310.10">
    <property type="entry name" value="Penicillin-binding protein 2a (Domain 2)"/>
    <property type="match status" value="1"/>
</dbReference>
<dbReference type="GO" id="GO:0008658">
    <property type="term" value="F:penicillin binding"/>
    <property type="evidence" value="ECO:0007669"/>
    <property type="project" value="InterPro"/>
</dbReference>
<dbReference type="EMBL" id="CP017834">
    <property type="protein sequence ID" value="APJ04356.1"/>
    <property type="molecule type" value="Genomic_DNA"/>
</dbReference>
<evidence type="ECO:0000256" key="3">
    <source>
        <dbReference type="ARBA" id="ARBA00023136"/>
    </source>
</evidence>
<dbReference type="OrthoDB" id="5287960at2"/>
<dbReference type="GO" id="GO:0005886">
    <property type="term" value="C:plasma membrane"/>
    <property type="evidence" value="ECO:0007669"/>
    <property type="project" value="TreeGrafter"/>
</dbReference>
<reference evidence="7 8" key="1">
    <citation type="submission" date="2016-10" db="EMBL/GenBank/DDBJ databases">
        <title>Silvanigrella aquatica sp. nov., isolated from a freshwater lake located in the Black Forest, Germany, description of Silvanigrellaceae fam. nov., Silvanigrellales ord. nov., reclassification of the order Bdellovibrionales in the class Oligoflexia, reclassification of the families Bacteriovoracaceae and Halobacteriovoraceae in the new order Bacteriovoracales ord. nov., and reclassification of the family Pseudobacteriovoracaceae in the order Oligoflexiales.</title>
        <authorList>
            <person name="Hahn M.W."/>
            <person name="Schmidt J."/>
            <person name="Koll U."/>
            <person name="Rohde M."/>
            <person name="Verbag S."/>
            <person name="Pitt A."/>
            <person name="Nakai R."/>
            <person name="Naganuma T."/>
            <person name="Lang E."/>
        </authorList>
    </citation>
    <scope>NUCLEOTIDE SEQUENCE [LARGE SCALE GENOMIC DNA]</scope>
    <source>
        <strain evidence="7 8">MWH-Nonnen-W8red</strain>
    </source>
</reference>
<dbReference type="PANTHER" id="PTHR30627:SF1">
    <property type="entry name" value="PEPTIDOGLYCAN D,D-TRANSPEPTIDASE FTSI"/>
    <property type="match status" value="1"/>
</dbReference>
<evidence type="ECO:0000256" key="2">
    <source>
        <dbReference type="ARBA" id="ARBA00022645"/>
    </source>
</evidence>
<protein>
    <recommendedName>
        <fullName evidence="9">Cell division protein FtsI</fullName>
    </recommendedName>
</protein>
<evidence type="ECO:0000313" key="8">
    <source>
        <dbReference type="Proteomes" id="UP000184731"/>
    </source>
</evidence>
<dbReference type="GO" id="GO:0004180">
    <property type="term" value="F:carboxypeptidase activity"/>
    <property type="evidence" value="ECO:0007669"/>
    <property type="project" value="UniProtKB-KW"/>
</dbReference>
<keyword evidence="2" id="KW-0121">Carboxypeptidase</keyword>
<evidence type="ECO:0000259" key="6">
    <source>
        <dbReference type="Pfam" id="PF03717"/>
    </source>
</evidence>
<gene>
    <name evidence="7" type="ORF">AXG55_10745</name>
</gene>
<feature type="domain" description="Penicillin-binding protein dimerisation" evidence="6">
    <location>
        <begin position="82"/>
        <end position="225"/>
    </location>
</feature>
<dbReference type="InterPro" id="IPR050515">
    <property type="entry name" value="Beta-lactam/transpept"/>
</dbReference>
<keyword evidence="3 4" id="KW-0472">Membrane</keyword>
<evidence type="ECO:0000313" key="7">
    <source>
        <dbReference type="EMBL" id="APJ04356.1"/>
    </source>
</evidence>
<proteinExistence type="predicted"/>
<keyword evidence="4" id="KW-1133">Transmembrane helix</keyword>
<accession>A0A1L4D2D1</accession>
<dbReference type="KEGG" id="saqi:AXG55_10745"/>
<dbReference type="InterPro" id="IPR036138">
    <property type="entry name" value="PBP_dimer_sf"/>
</dbReference>
<keyword evidence="4" id="KW-0812">Transmembrane</keyword>
<dbReference type="AlphaFoldDB" id="A0A1L4D2D1"/>
<comment type="subcellular location">
    <subcellularLocation>
        <location evidence="1">Membrane</location>
    </subcellularLocation>
</comment>
<dbReference type="Proteomes" id="UP000184731">
    <property type="component" value="Chromosome"/>
</dbReference>
<dbReference type="PANTHER" id="PTHR30627">
    <property type="entry name" value="PEPTIDOGLYCAN D,D-TRANSPEPTIDASE"/>
    <property type="match status" value="1"/>
</dbReference>
<dbReference type="InterPro" id="IPR012338">
    <property type="entry name" value="Beta-lactam/transpept-like"/>
</dbReference>
<dbReference type="InterPro" id="IPR001460">
    <property type="entry name" value="PCN-bd_Tpept"/>
</dbReference>
<dbReference type="InterPro" id="IPR005311">
    <property type="entry name" value="PBP_dimer"/>
</dbReference>
<evidence type="ECO:0000259" key="5">
    <source>
        <dbReference type="Pfam" id="PF00905"/>
    </source>
</evidence>
<dbReference type="Pfam" id="PF00905">
    <property type="entry name" value="Transpeptidase"/>
    <property type="match status" value="1"/>
</dbReference>
<sequence>MATFSQNKSVFQKIKDYFNPKNIKFNPNYQKRAIVMSGIFFVALILILGRFAWLSVFSTPLRSKLLATGSRQFETSVTLSNPRATITDRNGKVLAVSVPSTSLFLLTRKMPKDKETLEIVAKQIKVPLQDLLSYRNDKKNFIWLKRQMTQSEFNQLGSLKKWKLFLDTVDEPKRIYPEKDIASHLIGFVGSDGQGLEGVEKVYNNRLTVKSTKADVTRDARGRYVMVSPNGASKPSLSVPNLKLSVDISIQHFTQNALRDGAIRSKAKGGSAIVIDVTTGELLAIASYPTYDLNNPPNNDPESRRFRPIMDAIELGSVAKPMWIAKALDLGIISPQTKFDVSGGKMPVPGGIIRDDHPMTILDTQGVLRYSSNLGMYKISQKAGRERFYDSLMKVGFGRSPGTGFPGEWKGRIHKPETWSEMRFANMSFGQGFAISPLQLAHAVSILTGGGVDRGVNLLATSVEDEKNFVGPPLQFISKETSKLISTMMGKVTEESNAGRIPGVLVGGKTGTAQIWSQKDKAYSERTAVFEGIIPANNPKLAIIVVLDEVKVRPAYGALLAGPVFAEIGRKTVDYLNSQGVFSVEPYANAYLERNSSKNTHLE</sequence>
<dbReference type="STRING" id="1915309.AXG55_10745"/>
<keyword evidence="2" id="KW-0378">Hydrolase</keyword>